<dbReference type="EMBL" id="JAABOJ010000041">
    <property type="protein sequence ID" value="KAF3274851.1"/>
    <property type="molecule type" value="Genomic_DNA"/>
</dbReference>
<dbReference type="Pfam" id="PF13472">
    <property type="entry name" value="Lipase_GDSL_2"/>
    <property type="match status" value="1"/>
</dbReference>
<evidence type="ECO:0000313" key="3">
    <source>
        <dbReference type="Proteomes" id="UP000474640"/>
    </source>
</evidence>
<dbReference type="OrthoDB" id="671439at2759"/>
<proteinExistence type="predicted"/>
<dbReference type="PANTHER" id="PTHR14209">
    <property type="entry name" value="ISOAMYL ACETATE-HYDROLYZING ESTERASE 1"/>
    <property type="match status" value="1"/>
</dbReference>
<evidence type="ECO:0000313" key="2">
    <source>
        <dbReference type="EMBL" id="KAF3274851.1"/>
    </source>
</evidence>
<dbReference type="Proteomes" id="UP000474640">
    <property type="component" value="Unassembled WGS sequence"/>
</dbReference>
<dbReference type="AlphaFoldDB" id="A0A7C8R776"/>
<dbReference type="InterPro" id="IPR045136">
    <property type="entry name" value="Iah1-like"/>
</dbReference>
<feature type="domain" description="SGNH hydrolase-type esterase" evidence="1">
    <location>
        <begin position="14"/>
        <end position="217"/>
    </location>
</feature>
<protein>
    <recommendedName>
        <fullName evidence="1">SGNH hydrolase-type esterase domain-containing protein</fullName>
    </recommendedName>
</protein>
<gene>
    <name evidence="2" type="ORF">TWF970_007563</name>
</gene>
<dbReference type="InterPro" id="IPR036514">
    <property type="entry name" value="SGNH_hydro_sf"/>
</dbReference>
<organism evidence="2 3">
    <name type="scientific">Orbilia oligospora</name>
    <name type="common">Nematode-trapping fungus</name>
    <name type="synonym">Arthrobotrys oligospora</name>
    <dbReference type="NCBI Taxonomy" id="2813651"/>
    <lineage>
        <taxon>Eukaryota</taxon>
        <taxon>Fungi</taxon>
        <taxon>Dikarya</taxon>
        <taxon>Ascomycota</taxon>
        <taxon>Pezizomycotina</taxon>
        <taxon>Orbiliomycetes</taxon>
        <taxon>Orbiliales</taxon>
        <taxon>Orbiliaceae</taxon>
        <taxon>Orbilia</taxon>
    </lineage>
</organism>
<sequence>MTSQIPFGYPSILFFGDSLTKNIWQTQSGYSVGAAINKDFSKKFQIIERGFHGYNSANARFVVNDAIPPASDTDIRLLVLWFGANDAVLPTAPQTQYIPISQYKANLNAIIKSSAFEGHLARGAKVIIVSPPPFNEHQGGTDGRLAVETKKYAEAAGQVAKDGGYEVLDLWSDFMKFAGWNEGGPLLGDINVPSSKKLGSLLASGDGLHLTGTGYRRFYDQLRNITCGPLAEQICNAQNIFPDWETAPRYESSGQRNVNVFRLWKQGRRRGV</sequence>
<dbReference type="InterPro" id="IPR013830">
    <property type="entry name" value="SGNH_hydro"/>
</dbReference>
<dbReference type="PANTHER" id="PTHR14209:SF19">
    <property type="entry name" value="ISOAMYL ACETATE-HYDROLYZING ESTERASE 1 HOMOLOG"/>
    <property type="match status" value="1"/>
</dbReference>
<dbReference type="Gene3D" id="3.40.50.1110">
    <property type="entry name" value="SGNH hydrolase"/>
    <property type="match status" value="1"/>
</dbReference>
<accession>A0A7C8R776</accession>
<comment type="caution">
    <text evidence="2">The sequence shown here is derived from an EMBL/GenBank/DDBJ whole genome shotgun (WGS) entry which is preliminary data.</text>
</comment>
<name>A0A7C8R776_ORBOL</name>
<dbReference type="SUPFAM" id="SSF52266">
    <property type="entry name" value="SGNH hydrolase"/>
    <property type="match status" value="1"/>
</dbReference>
<reference evidence="2 3" key="1">
    <citation type="submission" date="2020-01" db="EMBL/GenBank/DDBJ databases">
        <authorList>
            <person name="Palmer J.M."/>
        </authorList>
    </citation>
    <scope>NUCLEOTIDE SEQUENCE [LARGE SCALE GENOMIC DNA]</scope>
    <source>
        <strain evidence="2 3">TWF970</strain>
    </source>
</reference>
<evidence type="ECO:0000259" key="1">
    <source>
        <dbReference type="Pfam" id="PF13472"/>
    </source>
</evidence>